<feature type="compositionally biased region" description="Polar residues" evidence="2">
    <location>
        <begin position="559"/>
        <end position="573"/>
    </location>
</feature>
<evidence type="ECO:0000256" key="2">
    <source>
        <dbReference type="SAM" id="MobiDB-lite"/>
    </source>
</evidence>
<feature type="domain" description="Xylanolytic transcriptional activator regulatory" evidence="3">
    <location>
        <begin position="263"/>
        <end position="340"/>
    </location>
</feature>
<dbReference type="PANTHER" id="PTHR47425:SF3">
    <property type="entry name" value="ZN(II)2CYS6 TRANSCRIPTION FACTOR (EUROFUNG)"/>
    <property type="match status" value="1"/>
</dbReference>
<reference evidence="4 5" key="1">
    <citation type="submission" date="2015-01" db="EMBL/GenBank/DDBJ databases">
        <title>The Genome Sequence of Fonsecaea multimorphosa CBS 102226.</title>
        <authorList>
            <consortium name="The Broad Institute Genomics Platform"/>
            <person name="Cuomo C."/>
            <person name="de Hoog S."/>
            <person name="Gorbushina A."/>
            <person name="Stielow B."/>
            <person name="Teixiera M."/>
            <person name="Abouelleil A."/>
            <person name="Chapman S.B."/>
            <person name="Priest M."/>
            <person name="Young S.K."/>
            <person name="Wortman J."/>
            <person name="Nusbaum C."/>
            <person name="Birren B."/>
        </authorList>
    </citation>
    <scope>NUCLEOTIDE SEQUENCE [LARGE SCALE GENOMIC DNA]</scope>
    <source>
        <strain evidence="4 5">CBS 102226</strain>
    </source>
</reference>
<organism evidence="4 5">
    <name type="scientific">Fonsecaea multimorphosa CBS 102226</name>
    <dbReference type="NCBI Taxonomy" id="1442371"/>
    <lineage>
        <taxon>Eukaryota</taxon>
        <taxon>Fungi</taxon>
        <taxon>Dikarya</taxon>
        <taxon>Ascomycota</taxon>
        <taxon>Pezizomycotina</taxon>
        <taxon>Eurotiomycetes</taxon>
        <taxon>Chaetothyriomycetidae</taxon>
        <taxon>Chaetothyriales</taxon>
        <taxon>Herpotrichiellaceae</taxon>
        <taxon>Fonsecaea</taxon>
    </lineage>
</organism>
<dbReference type="InterPro" id="IPR007219">
    <property type="entry name" value="XnlR_reg_dom"/>
</dbReference>
<dbReference type="OrthoDB" id="4158701at2759"/>
<dbReference type="PANTHER" id="PTHR47425">
    <property type="entry name" value="FARB-RELATED"/>
    <property type="match status" value="1"/>
</dbReference>
<dbReference type="RefSeq" id="XP_016633538.1">
    <property type="nucleotide sequence ID" value="XM_016775495.1"/>
</dbReference>
<dbReference type="GO" id="GO:0008270">
    <property type="term" value="F:zinc ion binding"/>
    <property type="evidence" value="ECO:0007669"/>
    <property type="project" value="InterPro"/>
</dbReference>
<feature type="region of interest" description="Disordered" evidence="2">
    <location>
        <begin position="555"/>
        <end position="577"/>
    </location>
</feature>
<keyword evidence="1" id="KW-0539">Nucleus</keyword>
<evidence type="ECO:0000313" key="4">
    <source>
        <dbReference type="EMBL" id="KIX99415.1"/>
    </source>
</evidence>
<dbReference type="InterPro" id="IPR052761">
    <property type="entry name" value="Fungal_Detox/Toxin_TFs"/>
</dbReference>
<name>A0A0D2HC38_9EURO</name>
<proteinExistence type="predicted"/>
<dbReference type="SMART" id="SM00906">
    <property type="entry name" value="Fungal_trans"/>
    <property type="match status" value="1"/>
</dbReference>
<accession>A0A0D2HC38</accession>
<dbReference type="GO" id="GO:0006351">
    <property type="term" value="P:DNA-templated transcription"/>
    <property type="evidence" value="ECO:0007669"/>
    <property type="project" value="InterPro"/>
</dbReference>
<dbReference type="GO" id="GO:0003677">
    <property type="term" value="F:DNA binding"/>
    <property type="evidence" value="ECO:0007669"/>
    <property type="project" value="InterPro"/>
</dbReference>
<dbReference type="AlphaFoldDB" id="A0A0D2HC38"/>
<sequence length="636" mass="71985">MTNYFIRHRVRRKKAVYHRNEQSSAENGLSLLAAAAPATVSSTDTESSPTYPGVTVPCISAETDPESPRDTSLETESTELKRCDSRGLLYVVAGDQQAINGLLLDLSCNGQEALSRNQVVSPVPEEIQDPEDLEFLRKKGCLSLPTESICQELVSRYFQLVHPFIPVVNTNQFFEDFNGHRHKSCTLLLLWSMFFAVASFVDAQTVKRAGYASRKDMKSTLYRRAKYIFDSNLEKDKVKVVQSALLLAFFYTDTQDRATAWHAWQWTGTAITLCQTMGLHRDLDARTPDIRFQRDQIRLFRRIWWSCFVCDRWLSLSHGWPMRIHLDFCDTPFPEAEDVYKEIHDLPTPLTEKYFSPDQKALATLWVTFVRLSKTLGDIVQTFYNLQGTLPCLPVVKKYESEIIRWDTSGTVGGVTDDIVAFHAYDLKMFREASIIALYRPYIQQESYRSRQPNAQALQALSRTKVKAAAAQINVTLERLVDLDQVKWLKPLSLAALFPAIQIHLVEMTLPTTPILKTLSSHKFQLCMMVLSELRDNYWGAAAAYRLFEKAQEDLHESPQAQRPGSVAISHSTSENHENISIRGIALTPGSSLSEDSGPGLRDTTQFPLGDSLPDPVDFFSDDFVAGLMSNIDELL</sequence>
<dbReference type="STRING" id="1442371.A0A0D2HC38"/>
<gene>
    <name evidence="4" type="ORF">Z520_04991</name>
</gene>
<dbReference type="Pfam" id="PF04082">
    <property type="entry name" value="Fungal_trans"/>
    <property type="match status" value="1"/>
</dbReference>
<protein>
    <recommendedName>
        <fullName evidence="3">Xylanolytic transcriptional activator regulatory domain-containing protein</fullName>
    </recommendedName>
</protein>
<dbReference type="Proteomes" id="UP000053411">
    <property type="component" value="Unassembled WGS sequence"/>
</dbReference>
<dbReference type="GeneID" id="27710737"/>
<dbReference type="CDD" id="cd12148">
    <property type="entry name" value="fungal_TF_MHR"/>
    <property type="match status" value="1"/>
</dbReference>
<evidence type="ECO:0000256" key="1">
    <source>
        <dbReference type="ARBA" id="ARBA00023242"/>
    </source>
</evidence>
<dbReference type="VEuPathDB" id="FungiDB:Z520_04991"/>
<keyword evidence="5" id="KW-1185">Reference proteome</keyword>
<evidence type="ECO:0000313" key="5">
    <source>
        <dbReference type="Proteomes" id="UP000053411"/>
    </source>
</evidence>
<evidence type="ECO:0000259" key="3">
    <source>
        <dbReference type="SMART" id="SM00906"/>
    </source>
</evidence>
<dbReference type="EMBL" id="KN848069">
    <property type="protein sequence ID" value="KIX99415.1"/>
    <property type="molecule type" value="Genomic_DNA"/>
</dbReference>